<evidence type="ECO:0000256" key="5">
    <source>
        <dbReference type="ARBA" id="ARBA00022729"/>
    </source>
</evidence>
<feature type="signal peptide" evidence="12">
    <location>
        <begin position="1"/>
        <end position="21"/>
    </location>
</feature>
<dbReference type="eggNOG" id="ENOG502QQTG">
    <property type="taxonomic scope" value="Eukaryota"/>
</dbReference>
<dbReference type="Proteomes" id="UP000030752">
    <property type="component" value="Unassembled WGS sequence"/>
</dbReference>
<keyword evidence="14" id="KW-1185">Reference proteome</keyword>
<keyword evidence="7 11" id="KW-1133">Transmembrane helix</keyword>
<evidence type="ECO:0000256" key="1">
    <source>
        <dbReference type="ARBA" id="ARBA00004115"/>
    </source>
</evidence>
<dbReference type="OrthoDB" id="5327821at2759"/>
<keyword evidence="4 11" id="KW-0812">Transmembrane</keyword>
<evidence type="ECO:0000256" key="7">
    <source>
        <dbReference type="ARBA" id="ARBA00022989"/>
    </source>
</evidence>
<keyword evidence="5 12" id="KW-0732">Signal</keyword>
<dbReference type="VEuPathDB" id="FungiDB:HMPREF1541_03652"/>
<sequence>MIPSIRSLTLLPLALLTFVSAQYPDELVGTWVSKARAVVTGPDFYDPVADKLKEPQHAGIAYSFTSDGYYEQAFYRSVPNPTTPKCPSAIMQWQHGTYSLPGNGSIVLEPFSVDGRQLLSSPCTFDNAVYTRYDQPELIKAYQAHTDEFHNVPRLDIFKYNGAREQPLYLAYKPPQMLPTQTLNPTASTSEPTSKVKRDMDRGEHEQWRQQMIKGGSFEHNDDLLVPKPMRWDPDRWWWAGFGLIAVGTVMYMLPTKL</sequence>
<feature type="chain" id="PRO_5004825298" description="Protein ROT1" evidence="12">
    <location>
        <begin position="22"/>
        <end position="258"/>
    </location>
</feature>
<dbReference type="STRING" id="1220924.W2RYX8"/>
<dbReference type="PIRSF" id="PIRSF017290">
    <property type="entry name" value="ROT1_prd"/>
    <property type="match status" value="1"/>
</dbReference>
<accession>W2RYX8</accession>
<dbReference type="GO" id="GO:0005789">
    <property type="term" value="C:endoplasmic reticulum membrane"/>
    <property type="evidence" value="ECO:0007669"/>
    <property type="project" value="UniProtKB-SubCell"/>
</dbReference>
<evidence type="ECO:0000256" key="6">
    <source>
        <dbReference type="ARBA" id="ARBA00022824"/>
    </source>
</evidence>
<protein>
    <recommendedName>
        <fullName evidence="3 10">Protein ROT1</fullName>
    </recommendedName>
</protein>
<organism evidence="13 14">
    <name type="scientific">Cyphellophora europaea (strain CBS 101466)</name>
    <name type="common">Phialophora europaea</name>
    <dbReference type="NCBI Taxonomy" id="1220924"/>
    <lineage>
        <taxon>Eukaryota</taxon>
        <taxon>Fungi</taxon>
        <taxon>Dikarya</taxon>
        <taxon>Ascomycota</taxon>
        <taxon>Pezizomycotina</taxon>
        <taxon>Eurotiomycetes</taxon>
        <taxon>Chaetothyriomycetidae</taxon>
        <taxon>Chaetothyriales</taxon>
        <taxon>Cyphellophoraceae</taxon>
        <taxon>Cyphellophora</taxon>
    </lineage>
</organism>
<evidence type="ECO:0000256" key="3">
    <source>
        <dbReference type="ARBA" id="ARBA00017291"/>
    </source>
</evidence>
<proteinExistence type="inferred from homology"/>
<evidence type="ECO:0000313" key="13">
    <source>
        <dbReference type="EMBL" id="ETN41716.1"/>
    </source>
</evidence>
<dbReference type="EMBL" id="KB822719">
    <property type="protein sequence ID" value="ETN41716.1"/>
    <property type="molecule type" value="Genomic_DNA"/>
</dbReference>
<dbReference type="RefSeq" id="XP_008716225.1">
    <property type="nucleotide sequence ID" value="XM_008718003.1"/>
</dbReference>
<evidence type="ECO:0000256" key="8">
    <source>
        <dbReference type="ARBA" id="ARBA00023136"/>
    </source>
</evidence>
<comment type="similarity">
    <text evidence="2 10">Belongs to the ROT1 family.</text>
</comment>
<name>W2RYX8_CYPE1</name>
<gene>
    <name evidence="13" type="ORF">HMPREF1541_03652</name>
</gene>
<evidence type="ECO:0000256" key="2">
    <source>
        <dbReference type="ARBA" id="ARBA00007149"/>
    </source>
</evidence>
<reference evidence="13 14" key="1">
    <citation type="submission" date="2013-03" db="EMBL/GenBank/DDBJ databases">
        <title>The Genome Sequence of Phialophora europaea CBS 101466.</title>
        <authorList>
            <consortium name="The Broad Institute Genomics Platform"/>
            <person name="Cuomo C."/>
            <person name="de Hoog S."/>
            <person name="Gorbushina A."/>
            <person name="Walker B."/>
            <person name="Young S.K."/>
            <person name="Zeng Q."/>
            <person name="Gargeya S."/>
            <person name="Fitzgerald M."/>
            <person name="Haas B."/>
            <person name="Abouelleil A."/>
            <person name="Allen A.W."/>
            <person name="Alvarado L."/>
            <person name="Arachchi H.M."/>
            <person name="Berlin A.M."/>
            <person name="Chapman S.B."/>
            <person name="Gainer-Dewar J."/>
            <person name="Goldberg J."/>
            <person name="Griggs A."/>
            <person name="Gujja S."/>
            <person name="Hansen M."/>
            <person name="Howarth C."/>
            <person name="Imamovic A."/>
            <person name="Ireland A."/>
            <person name="Larimer J."/>
            <person name="McCowan C."/>
            <person name="Murphy C."/>
            <person name="Pearson M."/>
            <person name="Poon T.W."/>
            <person name="Priest M."/>
            <person name="Roberts A."/>
            <person name="Saif S."/>
            <person name="Shea T."/>
            <person name="Sisk P."/>
            <person name="Sykes S."/>
            <person name="Wortman J."/>
            <person name="Nusbaum C."/>
            <person name="Birren B."/>
        </authorList>
    </citation>
    <scope>NUCLEOTIDE SEQUENCE [LARGE SCALE GENOMIC DNA]</scope>
    <source>
        <strain evidence="13 14">CBS 101466</strain>
    </source>
</reference>
<dbReference type="FunCoup" id="W2RYX8">
    <property type="interactions" value="19"/>
</dbReference>
<evidence type="ECO:0000256" key="11">
    <source>
        <dbReference type="SAM" id="Phobius"/>
    </source>
</evidence>
<comment type="function">
    <text evidence="9 10">Required for normal levels of the cell wall 1,6-beta-glucan. Involved in a protein folding machinery chaperoning proteins acting in various physiological processes including cell wall synthesis and lysis of autophagic bodies.</text>
</comment>
<dbReference type="HOGENOM" id="CLU_071622_0_0_1"/>
<dbReference type="InParanoid" id="W2RYX8"/>
<dbReference type="GeneID" id="19970991"/>
<evidence type="ECO:0000256" key="4">
    <source>
        <dbReference type="ARBA" id="ARBA00022692"/>
    </source>
</evidence>
<dbReference type="Pfam" id="PF10681">
    <property type="entry name" value="Rot1"/>
    <property type="match status" value="1"/>
</dbReference>
<dbReference type="GO" id="GO:0051082">
    <property type="term" value="F:unfolded protein binding"/>
    <property type="evidence" value="ECO:0007669"/>
    <property type="project" value="TreeGrafter"/>
</dbReference>
<evidence type="ECO:0000256" key="9">
    <source>
        <dbReference type="ARBA" id="ARBA00024969"/>
    </source>
</evidence>
<keyword evidence="6 10" id="KW-0256">Endoplasmic reticulum</keyword>
<dbReference type="AlphaFoldDB" id="W2RYX8"/>
<evidence type="ECO:0000256" key="10">
    <source>
        <dbReference type="PIRNR" id="PIRNR017290"/>
    </source>
</evidence>
<dbReference type="GO" id="GO:0006458">
    <property type="term" value="P:'de novo' protein folding"/>
    <property type="evidence" value="ECO:0007669"/>
    <property type="project" value="InterPro"/>
</dbReference>
<comment type="subcellular location">
    <subcellularLocation>
        <location evidence="1">Endoplasmic reticulum membrane</location>
        <topology evidence="1">Single-pass type I membrane protein</topology>
    </subcellularLocation>
</comment>
<evidence type="ECO:0000256" key="12">
    <source>
        <dbReference type="SAM" id="SignalP"/>
    </source>
</evidence>
<dbReference type="InterPro" id="IPR019623">
    <property type="entry name" value="Rot1"/>
</dbReference>
<feature type="transmembrane region" description="Helical" evidence="11">
    <location>
        <begin position="237"/>
        <end position="254"/>
    </location>
</feature>
<dbReference type="PANTHER" id="PTHR28090:SF1">
    <property type="entry name" value="PROTEIN ROT1"/>
    <property type="match status" value="1"/>
</dbReference>
<dbReference type="PANTHER" id="PTHR28090">
    <property type="entry name" value="PROTEIN ROT1"/>
    <property type="match status" value="1"/>
</dbReference>
<keyword evidence="8 10" id="KW-0472">Membrane</keyword>
<evidence type="ECO:0000313" key="14">
    <source>
        <dbReference type="Proteomes" id="UP000030752"/>
    </source>
</evidence>